<dbReference type="AlphaFoldDB" id="A0A8X7BNK6"/>
<evidence type="ECO:0000313" key="2">
    <source>
        <dbReference type="Proteomes" id="UP000886998"/>
    </source>
</evidence>
<reference evidence="1" key="1">
    <citation type="submission" date="2020-08" db="EMBL/GenBank/DDBJ databases">
        <title>Multicomponent nature underlies the extraordinary mechanical properties of spider dragline silk.</title>
        <authorList>
            <person name="Kono N."/>
            <person name="Nakamura H."/>
            <person name="Mori M."/>
            <person name="Yoshida Y."/>
            <person name="Ohtoshi R."/>
            <person name="Malay A.D."/>
            <person name="Moran D.A.P."/>
            <person name="Tomita M."/>
            <person name="Numata K."/>
            <person name="Arakawa K."/>
        </authorList>
    </citation>
    <scope>NUCLEOTIDE SEQUENCE</scope>
</reference>
<sequence length="119" mass="13849">MIRSLFSRFEELGSVADHPGRGANRNISAEDNVETVRQIIHPSVSIRRRSSQVGISRMTLRRILKLDLKMYPYKIQIVQTLLPQYHLVRKIFLASKYSDFNWPPRSPDLTAPDFFYGDI</sequence>
<dbReference type="EMBL" id="BMAV01001066">
    <property type="protein sequence ID" value="GFY38791.1"/>
    <property type="molecule type" value="Genomic_DNA"/>
</dbReference>
<comment type="caution">
    <text evidence="1">The sequence shown here is derived from an EMBL/GenBank/DDBJ whole genome shotgun (WGS) entry which is preliminary data.</text>
</comment>
<accession>A0A8X7BNK6</accession>
<protein>
    <submittedName>
        <fullName evidence="1">Uncharacterized protein</fullName>
    </submittedName>
</protein>
<dbReference type="PANTHER" id="PTHR47326">
    <property type="entry name" value="TRANSPOSABLE ELEMENT TC3 TRANSPOSASE-LIKE PROTEIN"/>
    <property type="match status" value="1"/>
</dbReference>
<evidence type="ECO:0000313" key="1">
    <source>
        <dbReference type="EMBL" id="GFY38791.1"/>
    </source>
</evidence>
<dbReference type="Proteomes" id="UP000886998">
    <property type="component" value="Unassembled WGS sequence"/>
</dbReference>
<dbReference type="PANTHER" id="PTHR47326:SF1">
    <property type="entry name" value="HTH PSQ-TYPE DOMAIN-CONTAINING PROTEIN"/>
    <property type="match status" value="1"/>
</dbReference>
<organism evidence="1 2">
    <name type="scientific">Trichonephila inaurata madagascariensis</name>
    <dbReference type="NCBI Taxonomy" id="2747483"/>
    <lineage>
        <taxon>Eukaryota</taxon>
        <taxon>Metazoa</taxon>
        <taxon>Ecdysozoa</taxon>
        <taxon>Arthropoda</taxon>
        <taxon>Chelicerata</taxon>
        <taxon>Arachnida</taxon>
        <taxon>Araneae</taxon>
        <taxon>Araneomorphae</taxon>
        <taxon>Entelegynae</taxon>
        <taxon>Araneoidea</taxon>
        <taxon>Nephilidae</taxon>
        <taxon>Trichonephila</taxon>
        <taxon>Trichonephila inaurata</taxon>
    </lineage>
</organism>
<name>A0A8X7BNK6_9ARAC</name>
<keyword evidence="2" id="KW-1185">Reference proteome</keyword>
<dbReference type="OrthoDB" id="9979538at2759"/>
<gene>
    <name evidence="1" type="ORF">TNIN_327521</name>
</gene>
<proteinExistence type="predicted"/>